<dbReference type="AlphaFoldDB" id="A0A6A5VAP8"/>
<protein>
    <recommendedName>
        <fullName evidence="1">GPI inositol-deacylase winged helix domain-containing protein</fullName>
    </recommendedName>
</protein>
<feature type="non-terminal residue" evidence="2">
    <location>
        <position position="1"/>
    </location>
</feature>
<reference evidence="2" key="1">
    <citation type="journal article" date="2020" name="Stud. Mycol.">
        <title>101 Dothideomycetes genomes: a test case for predicting lifestyles and emergence of pathogens.</title>
        <authorList>
            <person name="Haridas S."/>
            <person name="Albert R."/>
            <person name="Binder M."/>
            <person name="Bloem J."/>
            <person name="Labutti K."/>
            <person name="Salamov A."/>
            <person name="Andreopoulos B."/>
            <person name="Baker S."/>
            <person name="Barry K."/>
            <person name="Bills G."/>
            <person name="Bluhm B."/>
            <person name="Cannon C."/>
            <person name="Castanera R."/>
            <person name="Culley D."/>
            <person name="Daum C."/>
            <person name="Ezra D."/>
            <person name="Gonzalez J."/>
            <person name="Henrissat B."/>
            <person name="Kuo A."/>
            <person name="Liang C."/>
            <person name="Lipzen A."/>
            <person name="Lutzoni F."/>
            <person name="Magnuson J."/>
            <person name="Mondo S."/>
            <person name="Nolan M."/>
            <person name="Ohm R."/>
            <person name="Pangilinan J."/>
            <person name="Park H.-J."/>
            <person name="Ramirez L."/>
            <person name="Alfaro M."/>
            <person name="Sun H."/>
            <person name="Tritt A."/>
            <person name="Yoshinaga Y."/>
            <person name="Zwiers L.-H."/>
            <person name="Turgeon B."/>
            <person name="Goodwin S."/>
            <person name="Spatafora J."/>
            <person name="Crous P."/>
            <person name="Grigoriev I."/>
        </authorList>
    </citation>
    <scope>NUCLEOTIDE SEQUENCE</scope>
    <source>
        <strain evidence="2">CBS 107.79</strain>
    </source>
</reference>
<feature type="domain" description="GPI inositol-deacylase winged helix" evidence="1">
    <location>
        <begin position="23"/>
        <end position="87"/>
    </location>
</feature>
<name>A0A6A5VAP8_9PLEO</name>
<feature type="non-terminal residue" evidence="2">
    <location>
        <position position="87"/>
    </location>
</feature>
<organism evidence="2 3">
    <name type="scientific">Bimuria novae-zelandiae CBS 107.79</name>
    <dbReference type="NCBI Taxonomy" id="1447943"/>
    <lineage>
        <taxon>Eukaryota</taxon>
        <taxon>Fungi</taxon>
        <taxon>Dikarya</taxon>
        <taxon>Ascomycota</taxon>
        <taxon>Pezizomycotina</taxon>
        <taxon>Dothideomycetes</taxon>
        <taxon>Pleosporomycetidae</taxon>
        <taxon>Pleosporales</taxon>
        <taxon>Massarineae</taxon>
        <taxon>Didymosphaeriaceae</taxon>
        <taxon>Bimuria</taxon>
    </lineage>
</organism>
<evidence type="ECO:0000259" key="1">
    <source>
        <dbReference type="Pfam" id="PF22939"/>
    </source>
</evidence>
<dbReference type="InterPro" id="IPR054471">
    <property type="entry name" value="GPIID_WHD"/>
</dbReference>
<dbReference type="OrthoDB" id="195446at2759"/>
<evidence type="ECO:0000313" key="2">
    <source>
        <dbReference type="EMBL" id="KAF1974234.1"/>
    </source>
</evidence>
<proteinExistence type="predicted"/>
<accession>A0A6A5VAP8</accession>
<dbReference type="EMBL" id="ML976676">
    <property type="protein sequence ID" value="KAF1974234.1"/>
    <property type="molecule type" value="Genomic_DNA"/>
</dbReference>
<gene>
    <name evidence="2" type="ORF">BU23DRAFT_433176</name>
</gene>
<dbReference type="Pfam" id="PF22939">
    <property type="entry name" value="WHD_GPIID"/>
    <property type="match status" value="1"/>
</dbReference>
<dbReference type="Proteomes" id="UP000800036">
    <property type="component" value="Unassembled WGS sequence"/>
</dbReference>
<keyword evidence="3" id="KW-1185">Reference proteome</keyword>
<sequence length="87" mass="10009">YSRAYEDTMKRIKSEPSAVLVLKTISWIALIKRPLLTEELRYALAVESRNETFDPDGLTEIEVILSACAGLITIERQTHLVRFIHYT</sequence>
<evidence type="ECO:0000313" key="3">
    <source>
        <dbReference type="Proteomes" id="UP000800036"/>
    </source>
</evidence>